<dbReference type="AlphaFoldDB" id="A0A1B2JB06"/>
<name>A0A1B2JB06_PICPA</name>
<proteinExistence type="inferred from homology"/>
<gene>
    <name evidence="3" type="ORF">ATY40_BA7503327</name>
</gene>
<evidence type="ECO:0000256" key="1">
    <source>
        <dbReference type="ARBA" id="ARBA00023002"/>
    </source>
</evidence>
<accession>A0A1B2JB06</accession>
<comment type="similarity">
    <text evidence="2">Belongs to the NAD(P)-dependent epimerase/dehydratase family. Dihydroflavonol-4-reductase subfamily.</text>
</comment>
<evidence type="ECO:0000256" key="2">
    <source>
        <dbReference type="ARBA" id="ARBA00023445"/>
    </source>
</evidence>
<dbReference type="EMBL" id="CP014585">
    <property type="protein sequence ID" value="ANZ75216.1"/>
    <property type="molecule type" value="Genomic_DNA"/>
</dbReference>
<dbReference type="SUPFAM" id="SSF51735">
    <property type="entry name" value="NAD(P)-binding Rossmann-fold domains"/>
    <property type="match status" value="1"/>
</dbReference>
<protein>
    <submittedName>
        <fullName evidence="3">BA75_03327T0</fullName>
    </submittedName>
</protein>
<dbReference type="Proteomes" id="UP000094565">
    <property type="component" value="Chromosome 2"/>
</dbReference>
<reference evidence="3 4" key="1">
    <citation type="submission" date="2016-02" db="EMBL/GenBank/DDBJ databases">
        <title>Comparative genomic and transcriptomic foundation for Pichia pastoris.</title>
        <authorList>
            <person name="Love K.R."/>
            <person name="Shah K.A."/>
            <person name="Whittaker C.A."/>
            <person name="Wu J."/>
            <person name="Bartlett M.C."/>
            <person name="Ma D."/>
            <person name="Leeson R.L."/>
            <person name="Priest M."/>
            <person name="Young S.K."/>
            <person name="Love J.C."/>
        </authorList>
    </citation>
    <scope>NUCLEOTIDE SEQUENCE [LARGE SCALE GENOMIC DNA]</scope>
    <source>
        <strain evidence="3 4">ATCC 28485</strain>
    </source>
</reference>
<dbReference type="InterPro" id="IPR050425">
    <property type="entry name" value="NAD(P)_dehydrat-like"/>
</dbReference>
<keyword evidence="4" id="KW-1185">Reference proteome</keyword>
<evidence type="ECO:0000313" key="3">
    <source>
        <dbReference type="EMBL" id="ANZ75216.1"/>
    </source>
</evidence>
<dbReference type="GO" id="GO:0016616">
    <property type="term" value="F:oxidoreductase activity, acting on the CH-OH group of donors, NAD or NADP as acceptor"/>
    <property type="evidence" value="ECO:0007669"/>
    <property type="project" value="TreeGrafter"/>
</dbReference>
<evidence type="ECO:0000313" key="4">
    <source>
        <dbReference type="Proteomes" id="UP000094565"/>
    </source>
</evidence>
<dbReference type="InterPro" id="IPR036291">
    <property type="entry name" value="NAD(P)-bd_dom_sf"/>
</dbReference>
<sequence length="213" mass="24321">MNLDRFEDKGSVHNEKVWNNNTWDQAKRGNEFLAYIVSKKEAEKTAWDFVEKEKPNFKLTTVLPPYVFGPQKFDISAKKKFLNYSAEIVKSLIHTKYPSDEKLFDDLINLSVDVRDVALYLVLPLLNANLASKRLFVVQGKFSTQRLLDIINEHVPELKGRIAVGKPGETARIEALKAPEYNNSFTISLTGVDLIPLEKTIVDSVRQILRVDN</sequence>
<keyword evidence="1" id="KW-0560">Oxidoreductase</keyword>
<dbReference type="PANTHER" id="PTHR10366:SF564">
    <property type="entry name" value="STEROL-4-ALPHA-CARBOXYLATE 3-DEHYDROGENASE, DECARBOXYLATING"/>
    <property type="match status" value="1"/>
</dbReference>
<dbReference type="OrthoDB" id="2735536at2759"/>
<dbReference type="Gene3D" id="3.40.50.720">
    <property type="entry name" value="NAD(P)-binding Rossmann-like Domain"/>
    <property type="match status" value="1"/>
</dbReference>
<organism evidence="3 4">
    <name type="scientific">Komagataella pastoris</name>
    <name type="common">Yeast</name>
    <name type="synonym">Pichia pastoris</name>
    <dbReference type="NCBI Taxonomy" id="4922"/>
    <lineage>
        <taxon>Eukaryota</taxon>
        <taxon>Fungi</taxon>
        <taxon>Dikarya</taxon>
        <taxon>Ascomycota</taxon>
        <taxon>Saccharomycotina</taxon>
        <taxon>Pichiomycetes</taxon>
        <taxon>Pichiales</taxon>
        <taxon>Pichiaceae</taxon>
        <taxon>Komagataella</taxon>
    </lineage>
</organism>
<dbReference type="PANTHER" id="PTHR10366">
    <property type="entry name" value="NAD DEPENDENT EPIMERASE/DEHYDRATASE"/>
    <property type="match status" value="1"/>
</dbReference>